<dbReference type="SUPFAM" id="SSF54001">
    <property type="entry name" value="Cysteine proteinases"/>
    <property type="match status" value="1"/>
</dbReference>
<gene>
    <name evidence="3" type="ORF">J2S15_003127</name>
</gene>
<keyword evidence="1" id="KW-0732">Signal</keyword>
<dbReference type="SMART" id="SM00460">
    <property type="entry name" value="TGc"/>
    <property type="match status" value="1"/>
</dbReference>
<accession>A0ABU0E646</accession>
<dbReference type="Gene3D" id="3.10.620.30">
    <property type="match status" value="1"/>
</dbReference>
<dbReference type="Proteomes" id="UP001230220">
    <property type="component" value="Unassembled WGS sequence"/>
</dbReference>
<sequence>MKIRGKLVFSTIVLFVSVIVLSGCDSGDNYNEEYATYFEEKGYEYVETLDDVEKDHVFSFDVNKDVRQDISASTIRKDRVFTIYVDKEFTTEYHPKLKVDKIDNKFNISANTKFKSEDGVMSDEDDWGLYSEYFIVQNYDLDTGEELEKKTVTVFSVERELDTPQVSYEYKDDELVLSWEKVSDAQKYLVVSFDVYDYSQVDVNIIKEVKGDKTSVALDETLPYYFHSEDAQYAANDDYWWANEDILDYQGKKYGVIAVKDKSYSALGNIQEFDNEKETCGFAEYAMQEVSYSNNYESITSLPNAVLASSCDGNTVYRQPVLQADEAYEKDGNLHIPYLIKNSIVGGEFVVSTYDSGYKKDIESRQEAIKDEYKKLETKEYDYKSGKTVAYNVIESSSLPEVEDELFLNDENGEYIAKNLVAGANVIDLSKDENLRNSDNYNYTYLYDMIEEIQHQNPIILKTVWYEIDMGNEVMYVHYLFDDDTRKEKQEALRATVKEVNAQILNDNMSDAQKVYAINDYILNQTVYNQAAADAIISTSQMDNTYFDASLATGVFYEGSAVCEGYASAFMLLTRDAGLESIMVTGYSNSDSDIRHAWNRVNIDDNWYLVDTTFNDSDEIPNSALLLPDEIGDLLYEEDEYYVIDSELDKYTATGDQYEYYRANGLVVTTDTAADKILELLNSGQIGAVRLPMTTTQAEYTSIAQTIVNRAGRSAQYYMSDGIMRVILY</sequence>
<reference evidence="3 4" key="1">
    <citation type="submission" date="2023-07" db="EMBL/GenBank/DDBJ databases">
        <title>Genomic Encyclopedia of Type Strains, Phase IV (KMG-IV): sequencing the most valuable type-strain genomes for metagenomic binning, comparative biology and taxonomic classification.</title>
        <authorList>
            <person name="Goeker M."/>
        </authorList>
    </citation>
    <scope>NUCLEOTIDE SEQUENCE [LARGE SCALE GENOMIC DNA]</scope>
    <source>
        <strain evidence="3 4">DSM 16784</strain>
    </source>
</reference>
<protein>
    <recommendedName>
        <fullName evidence="2">Transglutaminase-like domain-containing protein</fullName>
    </recommendedName>
</protein>
<feature type="domain" description="Transglutaminase-like" evidence="2">
    <location>
        <begin position="555"/>
        <end position="614"/>
    </location>
</feature>
<keyword evidence="4" id="KW-1185">Reference proteome</keyword>
<evidence type="ECO:0000313" key="3">
    <source>
        <dbReference type="EMBL" id="MDQ0362373.1"/>
    </source>
</evidence>
<dbReference type="PROSITE" id="PS51257">
    <property type="entry name" value="PROKAR_LIPOPROTEIN"/>
    <property type="match status" value="1"/>
</dbReference>
<dbReference type="InterPro" id="IPR052557">
    <property type="entry name" value="CAP/Cytokinesis_protein"/>
</dbReference>
<evidence type="ECO:0000313" key="4">
    <source>
        <dbReference type="Proteomes" id="UP001230220"/>
    </source>
</evidence>
<evidence type="ECO:0000259" key="2">
    <source>
        <dbReference type="SMART" id="SM00460"/>
    </source>
</evidence>
<feature type="signal peptide" evidence="1">
    <location>
        <begin position="1"/>
        <end position="22"/>
    </location>
</feature>
<name>A0ABU0E646_9FIRM</name>
<dbReference type="EMBL" id="JAUSUR010000006">
    <property type="protein sequence ID" value="MDQ0362373.1"/>
    <property type="molecule type" value="Genomic_DNA"/>
</dbReference>
<evidence type="ECO:0000256" key="1">
    <source>
        <dbReference type="SAM" id="SignalP"/>
    </source>
</evidence>
<feature type="chain" id="PRO_5046234845" description="Transglutaminase-like domain-containing protein" evidence="1">
    <location>
        <begin position="23"/>
        <end position="729"/>
    </location>
</feature>
<dbReference type="PANTHER" id="PTHR46333:SF2">
    <property type="entry name" value="CYTOKINESIS PROTEIN 3"/>
    <property type="match status" value="1"/>
</dbReference>
<organism evidence="3 4">
    <name type="scientific">Breznakia pachnodae</name>
    <dbReference type="NCBI Taxonomy" id="265178"/>
    <lineage>
        <taxon>Bacteria</taxon>
        <taxon>Bacillati</taxon>
        <taxon>Bacillota</taxon>
        <taxon>Erysipelotrichia</taxon>
        <taxon>Erysipelotrichales</taxon>
        <taxon>Erysipelotrichaceae</taxon>
        <taxon>Breznakia</taxon>
    </lineage>
</organism>
<dbReference type="PANTHER" id="PTHR46333">
    <property type="entry name" value="CYTOKINESIS PROTEIN 3"/>
    <property type="match status" value="1"/>
</dbReference>
<comment type="caution">
    <text evidence="3">The sequence shown here is derived from an EMBL/GenBank/DDBJ whole genome shotgun (WGS) entry which is preliminary data.</text>
</comment>
<dbReference type="Pfam" id="PF01841">
    <property type="entry name" value="Transglut_core"/>
    <property type="match status" value="1"/>
</dbReference>
<dbReference type="InterPro" id="IPR038765">
    <property type="entry name" value="Papain-like_cys_pep_sf"/>
</dbReference>
<dbReference type="RefSeq" id="WP_307409937.1">
    <property type="nucleotide sequence ID" value="NZ_JAUSUR010000006.1"/>
</dbReference>
<dbReference type="InterPro" id="IPR002931">
    <property type="entry name" value="Transglutaminase-like"/>
</dbReference>
<proteinExistence type="predicted"/>